<dbReference type="AlphaFoldDB" id="A0A2V1JZ81"/>
<dbReference type="InterPro" id="IPR000914">
    <property type="entry name" value="SBP_5_dom"/>
</dbReference>
<dbReference type="InterPro" id="IPR039424">
    <property type="entry name" value="SBP_5"/>
</dbReference>
<organism evidence="3 4">
    <name type="scientific">Corticimicrobacter populi</name>
    <dbReference type="NCBI Taxonomy" id="2175229"/>
    <lineage>
        <taxon>Bacteria</taxon>
        <taxon>Pseudomonadati</taxon>
        <taxon>Pseudomonadota</taxon>
        <taxon>Betaproteobacteria</taxon>
        <taxon>Burkholderiales</taxon>
        <taxon>Alcaligenaceae</taxon>
        <taxon>Corticimicrobacter</taxon>
    </lineage>
</organism>
<dbReference type="Gene3D" id="3.90.76.10">
    <property type="entry name" value="Dipeptide-binding Protein, Domain 1"/>
    <property type="match status" value="1"/>
</dbReference>
<dbReference type="Proteomes" id="UP000245212">
    <property type="component" value="Unassembled WGS sequence"/>
</dbReference>
<feature type="signal peptide" evidence="1">
    <location>
        <begin position="1"/>
        <end position="33"/>
    </location>
</feature>
<dbReference type="GO" id="GO:0043190">
    <property type="term" value="C:ATP-binding cassette (ABC) transporter complex"/>
    <property type="evidence" value="ECO:0007669"/>
    <property type="project" value="InterPro"/>
</dbReference>
<feature type="domain" description="Solute-binding protein family 5" evidence="2">
    <location>
        <begin position="85"/>
        <end position="472"/>
    </location>
</feature>
<dbReference type="PANTHER" id="PTHR30290:SF83">
    <property type="entry name" value="ABC TRANSPORTER SUBSTRATE-BINDING PROTEIN"/>
    <property type="match status" value="1"/>
</dbReference>
<accession>A0A2V1JZ81</accession>
<evidence type="ECO:0000313" key="3">
    <source>
        <dbReference type="EMBL" id="PWF21480.1"/>
    </source>
</evidence>
<dbReference type="CDD" id="cd08495">
    <property type="entry name" value="PBP2_NikA_DppA_OppA_like_8"/>
    <property type="match status" value="1"/>
</dbReference>
<dbReference type="EMBL" id="QETA01000007">
    <property type="protein sequence ID" value="PWF21480.1"/>
    <property type="molecule type" value="Genomic_DNA"/>
</dbReference>
<feature type="chain" id="PRO_5016009196" evidence="1">
    <location>
        <begin position="34"/>
        <end position="557"/>
    </location>
</feature>
<dbReference type="PROSITE" id="PS51257">
    <property type="entry name" value="PROKAR_LIPOPROTEIN"/>
    <property type="match status" value="1"/>
</dbReference>
<dbReference type="Gene3D" id="3.40.190.10">
    <property type="entry name" value="Periplasmic binding protein-like II"/>
    <property type="match status" value="1"/>
</dbReference>
<reference evidence="4" key="1">
    <citation type="submission" date="2018-05" db="EMBL/GenBank/DDBJ databases">
        <authorList>
            <person name="Li Y."/>
        </authorList>
    </citation>
    <scope>NUCLEOTIDE SEQUENCE [LARGE SCALE GENOMIC DNA]</scope>
    <source>
        <strain evidence="4">3d-2-2</strain>
    </source>
</reference>
<name>A0A2V1JZ81_9BURK</name>
<dbReference type="Pfam" id="PF00496">
    <property type="entry name" value="SBP_bac_5"/>
    <property type="match status" value="1"/>
</dbReference>
<evidence type="ECO:0000256" key="1">
    <source>
        <dbReference type="SAM" id="SignalP"/>
    </source>
</evidence>
<gene>
    <name evidence="3" type="ORF">DD235_14560</name>
</gene>
<dbReference type="PIRSF" id="PIRSF002741">
    <property type="entry name" value="MppA"/>
    <property type="match status" value="1"/>
</dbReference>
<dbReference type="GO" id="GO:0030288">
    <property type="term" value="C:outer membrane-bounded periplasmic space"/>
    <property type="evidence" value="ECO:0007669"/>
    <property type="project" value="UniProtKB-ARBA"/>
</dbReference>
<dbReference type="PANTHER" id="PTHR30290">
    <property type="entry name" value="PERIPLASMIC BINDING COMPONENT OF ABC TRANSPORTER"/>
    <property type="match status" value="1"/>
</dbReference>
<proteinExistence type="predicted"/>
<dbReference type="RefSeq" id="WP_109062824.1">
    <property type="nucleotide sequence ID" value="NZ_QETA01000007.1"/>
</dbReference>
<protein>
    <submittedName>
        <fullName evidence="3">ABC transporter substrate-binding protein</fullName>
    </submittedName>
</protein>
<sequence>MYHASKQHRFSFQIKSLALVLALTAACGSTSWAQEKVLRIGMTAGDIPRTSGQPDQGFEGNRFTGIPMYDGLTQWDLSSDTAPSTVIPGLALSWQVDDADKTKWIFKLRPDVKFHDGSPFNADAVVWNVRKVLDTAAPHYDPAQVGVTASRMPTLRSARAIDALTVELTTSEPDAFLPINLTNLFMASPAQWQSKLDAVPASVADPAERSKQAWAAFAAEPAGTGPFRQARLVPRERLELVANPEYWDSARRPKIDKVVLLPLPEASARTAALLSGQVDWIEAPSPDAIDAIKARGFNIYSNLQPHIWPWQFSLLPDSPFSDVRVRQAANLCVDRASLKQLLGGMMVEATGIAEPGDPWRGEPTFQIRYDVEGGRKLMEDAGYSASKPAVVKIQTSASGSGQMQPLPMNEFIQQNLKECHFQVEFDVVEWNTLFSSWRLGAKDPSAHGAHATNVSAATMDPFFAMVRFVSSKAFPPVSNNWGYYSSDRMDALVDKARTSFETAARDAALAELHANIVDEAPFLFVAHDVGPRAMSPKVTHVVQPKSWFIDIATMQMD</sequence>
<dbReference type="Gene3D" id="3.10.105.10">
    <property type="entry name" value="Dipeptide-binding Protein, Domain 3"/>
    <property type="match status" value="1"/>
</dbReference>
<keyword evidence="1" id="KW-0732">Signal</keyword>
<dbReference type="SUPFAM" id="SSF53850">
    <property type="entry name" value="Periplasmic binding protein-like II"/>
    <property type="match status" value="1"/>
</dbReference>
<dbReference type="GO" id="GO:1904680">
    <property type="term" value="F:peptide transmembrane transporter activity"/>
    <property type="evidence" value="ECO:0007669"/>
    <property type="project" value="TreeGrafter"/>
</dbReference>
<dbReference type="GO" id="GO:0015833">
    <property type="term" value="P:peptide transport"/>
    <property type="evidence" value="ECO:0007669"/>
    <property type="project" value="TreeGrafter"/>
</dbReference>
<dbReference type="InterPro" id="IPR030678">
    <property type="entry name" value="Peptide/Ni-bd"/>
</dbReference>
<evidence type="ECO:0000259" key="2">
    <source>
        <dbReference type="Pfam" id="PF00496"/>
    </source>
</evidence>
<comment type="caution">
    <text evidence="3">The sequence shown here is derived from an EMBL/GenBank/DDBJ whole genome shotgun (WGS) entry which is preliminary data.</text>
</comment>
<keyword evidence="4" id="KW-1185">Reference proteome</keyword>
<evidence type="ECO:0000313" key="4">
    <source>
        <dbReference type="Proteomes" id="UP000245212"/>
    </source>
</evidence>